<dbReference type="OrthoDB" id="1928390at2759"/>
<keyword evidence="2" id="KW-1185">Reference proteome</keyword>
<name>A0A2R6W311_MARPO</name>
<dbReference type="Proteomes" id="UP000244005">
    <property type="component" value="Unassembled WGS sequence"/>
</dbReference>
<evidence type="ECO:0000313" key="1">
    <source>
        <dbReference type="EMBL" id="PTQ28223.1"/>
    </source>
</evidence>
<organism evidence="1 2">
    <name type="scientific">Marchantia polymorpha</name>
    <name type="common">Common liverwort</name>
    <name type="synonym">Marchantia aquatica</name>
    <dbReference type="NCBI Taxonomy" id="3197"/>
    <lineage>
        <taxon>Eukaryota</taxon>
        <taxon>Viridiplantae</taxon>
        <taxon>Streptophyta</taxon>
        <taxon>Embryophyta</taxon>
        <taxon>Marchantiophyta</taxon>
        <taxon>Marchantiopsida</taxon>
        <taxon>Marchantiidae</taxon>
        <taxon>Marchantiales</taxon>
        <taxon>Marchantiaceae</taxon>
        <taxon>Marchantia</taxon>
    </lineage>
</organism>
<accession>A0A2R6W311</accession>
<gene>
    <name evidence="1" type="ORF">MARPO_0170s0027</name>
</gene>
<evidence type="ECO:0000313" key="2">
    <source>
        <dbReference type="Proteomes" id="UP000244005"/>
    </source>
</evidence>
<reference evidence="2" key="1">
    <citation type="journal article" date="2017" name="Cell">
        <title>Insights into land plant evolution garnered from the Marchantia polymorpha genome.</title>
        <authorList>
            <person name="Bowman J.L."/>
            <person name="Kohchi T."/>
            <person name="Yamato K.T."/>
            <person name="Jenkins J."/>
            <person name="Shu S."/>
            <person name="Ishizaki K."/>
            <person name="Yamaoka S."/>
            <person name="Nishihama R."/>
            <person name="Nakamura Y."/>
            <person name="Berger F."/>
            <person name="Adam C."/>
            <person name="Aki S.S."/>
            <person name="Althoff F."/>
            <person name="Araki T."/>
            <person name="Arteaga-Vazquez M.A."/>
            <person name="Balasubrmanian S."/>
            <person name="Barry K."/>
            <person name="Bauer D."/>
            <person name="Boehm C.R."/>
            <person name="Briginshaw L."/>
            <person name="Caballero-Perez J."/>
            <person name="Catarino B."/>
            <person name="Chen F."/>
            <person name="Chiyoda S."/>
            <person name="Chovatia M."/>
            <person name="Davies K.M."/>
            <person name="Delmans M."/>
            <person name="Demura T."/>
            <person name="Dierschke T."/>
            <person name="Dolan L."/>
            <person name="Dorantes-Acosta A.E."/>
            <person name="Eklund D.M."/>
            <person name="Florent S.N."/>
            <person name="Flores-Sandoval E."/>
            <person name="Fujiyama A."/>
            <person name="Fukuzawa H."/>
            <person name="Galik B."/>
            <person name="Grimanelli D."/>
            <person name="Grimwood J."/>
            <person name="Grossniklaus U."/>
            <person name="Hamada T."/>
            <person name="Haseloff J."/>
            <person name="Hetherington A.J."/>
            <person name="Higo A."/>
            <person name="Hirakawa Y."/>
            <person name="Hundley H.N."/>
            <person name="Ikeda Y."/>
            <person name="Inoue K."/>
            <person name="Inoue S.I."/>
            <person name="Ishida S."/>
            <person name="Jia Q."/>
            <person name="Kakita M."/>
            <person name="Kanazawa T."/>
            <person name="Kawai Y."/>
            <person name="Kawashima T."/>
            <person name="Kennedy M."/>
            <person name="Kinose K."/>
            <person name="Kinoshita T."/>
            <person name="Kohara Y."/>
            <person name="Koide E."/>
            <person name="Komatsu K."/>
            <person name="Kopischke S."/>
            <person name="Kubo M."/>
            <person name="Kyozuka J."/>
            <person name="Lagercrantz U."/>
            <person name="Lin S.S."/>
            <person name="Lindquist E."/>
            <person name="Lipzen A.M."/>
            <person name="Lu C.W."/>
            <person name="De Luna E."/>
            <person name="Martienssen R.A."/>
            <person name="Minamino N."/>
            <person name="Mizutani M."/>
            <person name="Mizutani M."/>
            <person name="Mochizuki N."/>
            <person name="Monte I."/>
            <person name="Mosher R."/>
            <person name="Nagasaki H."/>
            <person name="Nakagami H."/>
            <person name="Naramoto S."/>
            <person name="Nishitani K."/>
            <person name="Ohtani M."/>
            <person name="Okamoto T."/>
            <person name="Okumura M."/>
            <person name="Phillips J."/>
            <person name="Pollak B."/>
            <person name="Reinders A."/>
            <person name="Rovekamp M."/>
            <person name="Sano R."/>
            <person name="Sawa S."/>
            <person name="Schmid M.W."/>
            <person name="Shirakawa M."/>
            <person name="Solano R."/>
            <person name="Spunde A."/>
            <person name="Suetsugu N."/>
            <person name="Sugano S."/>
            <person name="Sugiyama A."/>
            <person name="Sun R."/>
            <person name="Suzuki Y."/>
            <person name="Takenaka M."/>
            <person name="Takezawa D."/>
            <person name="Tomogane H."/>
            <person name="Tsuzuki M."/>
            <person name="Ueda T."/>
            <person name="Umeda M."/>
            <person name="Ward J.M."/>
            <person name="Watanabe Y."/>
            <person name="Yazaki K."/>
            <person name="Yokoyama R."/>
            <person name="Yoshitake Y."/>
            <person name="Yotsui I."/>
            <person name="Zachgo S."/>
            <person name="Schmutz J."/>
        </authorList>
    </citation>
    <scope>NUCLEOTIDE SEQUENCE [LARGE SCALE GENOMIC DNA]</scope>
    <source>
        <strain evidence="2">Tak-1</strain>
    </source>
</reference>
<dbReference type="EMBL" id="KZ772840">
    <property type="protein sequence ID" value="PTQ28223.1"/>
    <property type="molecule type" value="Genomic_DNA"/>
</dbReference>
<protein>
    <submittedName>
        <fullName evidence="1">Uncharacterized protein</fullName>
    </submittedName>
</protein>
<proteinExistence type="predicted"/>
<dbReference type="AlphaFoldDB" id="A0A2R6W311"/>
<sequence>MYQKLVGRLIGPKTDDQRTQQHTKRARLDEERVVPLHYGEAQLSSESIHSSPSDCCCCVLALCCNYCTLRPLMCPKRAHSLQDRCHVSGRQSTGRLESPSWSGRVTASDRALIGERCKFVPYARSNDDESPADWQQRFASTASERLTCAEGRAGPVRSSGLARRGLACE</sequence>